<evidence type="ECO:0000313" key="1">
    <source>
        <dbReference type="EMBL" id="KAI0084188.1"/>
    </source>
</evidence>
<organism evidence="1 2">
    <name type="scientific">Irpex rosettiformis</name>
    <dbReference type="NCBI Taxonomy" id="378272"/>
    <lineage>
        <taxon>Eukaryota</taxon>
        <taxon>Fungi</taxon>
        <taxon>Dikarya</taxon>
        <taxon>Basidiomycota</taxon>
        <taxon>Agaricomycotina</taxon>
        <taxon>Agaricomycetes</taxon>
        <taxon>Polyporales</taxon>
        <taxon>Irpicaceae</taxon>
        <taxon>Irpex</taxon>
    </lineage>
</organism>
<comment type="caution">
    <text evidence="1">The sequence shown here is derived from an EMBL/GenBank/DDBJ whole genome shotgun (WGS) entry which is preliminary data.</text>
</comment>
<gene>
    <name evidence="1" type="ORF">BDY19DRAFT_987592</name>
</gene>
<dbReference type="Proteomes" id="UP001055072">
    <property type="component" value="Unassembled WGS sequence"/>
</dbReference>
<dbReference type="EMBL" id="MU274946">
    <property type="protein sequence ID" value="KAI0084188.1"/>
    <property type="molecule type" value="Genomic_DNA"/>
</dbReference>
<name>A0ACB8TQE4_9APHY</name>
<evidence type="ECO:0000313" key="2">
    <source>
        <dbReference type="Proteomes" id="UP001055072"/>
    </source>
</evidence>
<reference evidence="1" key="1">
    <citation type="journal article" date="2021" name="Environ. Microbiol.">
        <title>Gene family expansions and transcriptome signatures uncover fungal adaptations to wood decay.</title>
        <authorList>
            <person name="Hage H."/>
            <person name="Miyauchi S."/>
            <person name="Viragh M."/>
            <person name="Drula E."/>
            <person name="Min B."/>
            <person name="Chaduli D."/>
            <person name="Navarro D."/>
            <person name="Favel A."/>
            <person name="Norest M."/>
            <person name="Lesage-Meessen L."/>
            <person name="Balint B."/>
            <person name="Merenyi Z."/>
            <person name="de Eugenio L."/>
            <person name="Morin E."/>
            <person name="Martinez A.T."/>
            <person name="Baldrian P."/>
            <person name="Stursova M."/>
            <person name="Martinez M.J."/>
            <person name="Novotny C."/>
            <person name="Magnuson J.K."/>
            <person name="Spatafora J.W."/>
            <person name="Maurice S."/>
            <person name="Pangilinan J."/>
            <person name="Andreopoulos W."/>
            <person name="LaButti K."/>
            <person name="Hundley H."/>
            <person name="Na H."/>
            <person name="Kuo A."/>
            <person name="Barry K."/>
            <person name="Lipzen A."/>
            <person name="Henrissat B."/>
            <person name="Riley R."/>
            <person name="Ahrendt S."/>
            <person name="Nagy L.G."/>
            <person name="Grigoriev I.V."/>
            <person name="Martin F."/>
            <person name="Rosso M.N."/>
        </authorList>
    </citation>
    <scope>NUCLEOTIDE SEQUENCE</scope>
    <source>
        <strain evidence="1">CBS 384.51</strain>
    </source>
</reference>
<accession>A0ACB8TQE4</accession>
<protein>
    <submittedName>
        <fullName evidence="1">GDP dissociation inhibitor-domain-containing protein</fullName>
    </submittedName>
</protein>
<keyword evidence="2" id="KW-1185">Reference proteome</keyword>
<proteinExistence type="predicted"/>
<sequence length="552" mass="60165">MDVDVVVLGTSLSESITAAALSKAGYKVAHIDTNPYYGGDDASLSLDELVSWADERKADNDASSYLTAQRKRFSGISYFGTLPPQSRQYAVSLQPTIIPSIGPLIDSLVASGVSRYGGFKLLERVAIYDSPGIVKPVPGSKEDVFKNKKLSLLHKRRLMRFLMFAGGDFENKPELQESESVPFAQFLEQKFSLDAEAIQVIVYALAFCISATDRTLPALQRIRRYLRSTGRYGPSSFLVGHYGGLGEIAQGFCRTSAVGGAIYILRRPILSIASAPSETSSRKYTLQLEDLQEQLQGDVLVGASDYFQDDNTTQENVVGEATSCSLARCIAIIDRPINFSVSSSNEQPSETRDISVDEDGSGADSLEVASEVDTATLIFPPSSLEGGSSTVSVSVLITGEGSQSAPRGKWILYITMPLIDEQDTTETAEQLLRPYLNATLSLGSRSPEMSAALEPLFTLFYTQLTPRNYSTPGDAEPLSSIIHSGSYAAYLPEIADSASINAEKMFWRAVKALKALGKYPQRSQEGEEEKAGEVEVESMWPPLEYVEDNDDW</sequence>